<gene>
    <name evidence="3" type="ORF">KQI89_08780</name>
</gene>
<feature type="domain" description="Peptidase M20 dimerisation" evidence="2">
    <location>
        <begin position="201"/>
        <end position="295"/>
    </location>
</feature>
<dbReference type="InterPro" id="IPR017144">
    <property type="entry name" value="Xaa-Arg_dipeptidase"/>
</dbReference>
<organism evidence="3 4">
    <name type="scientific">Clostridium simiarum</name>
    <dbReference type="NCBI Taxonomy" id="2841506"/>
    <lineage>
        <taxon>Bacteria</taxon>
        <taxon>Bacillati</taxon>
        <taxon>Bacillota</taxon>
        <taxon>Clostridia</taxon>
        <taxon>Eubacteriales</taxon>
        <taxon>Clostridiaceae</taxon>
        <taxon>Clostridium</taxon>
    </lineage>
</organism>
<dbReference type="NCBIfam" id="TIGR01891">
    <property type="entry name" value="amidohydrolases"/>
    <property type="match status" value="1"/>
</dbReference>
<keyword evidence="4" id="KW-1185">Reference proteome</keyword>
<dbReference type="Proteomes" id="UP000736583">
    <property type="component" value="Unassembled WGS sequence"/>
</dbReference>
<evidence type="ECO:0000313" key="3">
    <source>
        <dbReference type="EMBL" id="MBU5591859.1"/>
    </source>
</evidence>
<dbReference type="InterPro" id="IPR017439">
    <property type="entry name" value="Amidohydrolase"/>
</dbReference>
<evidence type="ECO:0000259" key="2">
    <source>
        <dbReference type="Pfam" id="PF07687"/>
    </source>
</evidence>
<proteinExistence type="inferred from homology"/>
<dbReference type="InterPro" id="IPR052030">
    <property type="entry name" value="Peptidase_M20/M20A_hydrolases"/>
</dbReference>
<reference evidence="3 4" key="1">
    <citation type="submission" date="2021-06" db="EMBL/GenBank/DDBJ databases">
        <authorList>
            <person name="Sun Q."/>
            <person name="Li D."/>
        </authorList>
    </citation>
    <scope>NUCLEOTIDE SEQUENCE [LARGE SCALE GENOMIC DNA]</scope>
    <source>
        <strain evidence="3 4">MSJ-4</strain>
    </source>
</reference>
<dbReference type="Pfam" id="PF07687">
    <property type="entry name" value="M20_dimer"/>
    <property type="match status" value="1"/>
</dbReference>
<dbReference type="PANTHER" id="PTHR30575">
    <property type="entry name" value="PEPTIDASE M20"/>
    <property type="match status" value="1"/>
</dbReference>
<sequence>MSKEIMKAKVISTIDENRHLIFQIGRKIYENPELGYKEFKTTKLVKEFFEKELNLEVVDGIAYTGCRAKINDDKSGPKIAVLGELDGIVCNDHQDSLSSGASHTCGHNIQIAGMLGIAIGLIKSGVYKELGGKIDFIATPAEEFIEIDYRSKLKEKGVIQYFGGKQELIRNGAFDDVDMAVMFHALDTGDKKVLVGPVSNGFIGKDIRFIGREAHAGNAPYKGVNALNAALLAINNINAQRETFEDSDKVRIHPIITKGGDIVNVVPADVRMESYTRARTVQAMVDANKKVNRALIAGAMAVGANIEIKELPGYLPILKHQQMEDILFENLIGLEITKDDIIQGGDFTGSFDLGDVSHIMPTLHPMFGGIRGELHSKDYCIVDEEYIYLEPAKALALTIIDLLFDDAKEAKNILKDFVPAMTKEEYLNFMNSNDKLIKREFLE</sequence>
<evidence type="ECO:0000313" key="4">
    <source>
        <dbReference type="Proteomes" id="UP000736583"/>
    </source>
</evidence>
<dbReference type="PIRSF" id="PIRSF037226">
    <property type="entry name" value="Amidohydrolase_ACY1L2_prd"/>
    <property type="match status" value="1"/>
</dbReference>
<dbReference type="InterPro" id="IPR011650">
    <property type="entry name" value="Peptidase_M20_dimer"/>
</dbReference>
<evidence type="ECO:0000256" key="1">
    <source>
        <dbReference type="PIRNR" id="PIRNR037226"/>
    </source>
</evidence>
<dbReference type="EMBL" id="JAHLQL010000002">
    <property type="protein sequence ID" value="MBU5591859.1"/>
    <property type="molecule type" value="Genomic_DNA"/>
</dbReference>
<comment type="caution">
    <text evidence="3">The sequence shown here is derived from an EMBL/GenBank/DDBJ whole genome shotgun (WGS) entry which is preliminary data.</text>
</comment>
<comment type="similarity">
    <text evidence="1">Belongs to the peptidase M20A family.</text>
</comment>
<protein>
    <recommendedName>
        <fullName evidence="1">Peptidase M20 domain-containing protein 2</fullName>
    </recommendedName>
</protein>
<dbReference type="PANTHER" id="PTHR30575:SF3">
    <property type="entry name" value="PEPTIDASE M20 DIMERISATION DOMAIN-CONTAINING PROTEIN"/>
    <property type="match status" value="1"/>
</dbReference>
<name>A0ABS6F036_9CLOT</name>
<accession>A0ABS6F036</accession>